<evidence type="ECO:0000256" key="8">
    <source>
        <dbReference type="ARBA" id="ARBA00023136"/>
    </source>
</evidence>
<feature type="transmembrane region" description="Helical" evidence="10">
    <location>
        <begin position="144"/>
        <end position="165"/>
    </location>
</feature>
<feature type="transmembrane region" description="Helical" evidence="10">
    <location>
        <begin position="282"/>
        <end position="311"/>
    </location>
</feature>
<gene>
    <name evidence="14" type="ORF">TEA_024228</name>
</gene>
<evidence type="ECO:0000256" key="9">
    <source>
        <dbReference type="ARBA" id="ARBA00038341"/>
    </source>
</evidence>
<evidence type="ECO:0000256" key="10">
    <source>
        <dbReference type="SAM" id="Phobius"/>
    </source>
</evidence>
<sequence>MGSIVMESEDIASYANIYHPKDNFSTICMSVGKIHSRGFIEGIGMLEYSVPLLLAQLSLASLVILFSSRLLKPLGQPSMVPQILGGIILGPSILGRTVGFTEHLFPLKGFIVLDTLAVFGYIFYFFLIGVQIDPWVVKKVERKDVIIGTSTVALALVLSICWSFLTMDKISLEQEIATSLPAVATSESVLSFPMIAQYLTELKMANSEFGRLALSCSIASNLFSFCVITLTILTNQQGEKFMMLKTLSAGVAMTLVIFVVIRPAIMWMLRRQPEGESLREEFIYIVFLGVLAITFASQATGLNILYGPLIYGLALPAGPPLGSALVEKLDLINSWLFMPLYFVKNGLVTDIFSVDLKNYLVVQFIIVVAWTGKFLGALISALYCNIPTKDAVSLGLIMNVQGVLELGMYKMMKQAKAIGPEPFAVMCTSMLILLATMTPMLRYLYDPSRRYAVYNKRTIMNSRLNSELRVLACVYHEDDVPTTISLLEAISPTIRSPISVYTVHLIELVGRTVPLLIPHKLSRKHSSKAPTSKSIVNAFRYFEQSYHGVITVHPFTVISPYATMHDEICAMAVDKKVSLIIVPFHIRLTATDAWETFNKGIKIMNENTLNMAPCSVAIIVDRGLISNSRPTLVTWSSYRVAVLFLGGPDDREALALGVRMARQPNINLTMVRLLGDGNITSEKTKESELDNEVVSDFRLNMAGNYRVMYIEEVAKDGTGTIAVMQSMEKNYELIIVGRHHDQQSPLIINLTGWSEETELGAIGDVLASADFQGNTSILVVQQHTIVGNKSRQNAKDFSLKMAQEIEEESEHLPIHRETV</sequence>
<dbReference type="GO" id="GO:0012505">
    <property type="term" value="C:endomembrane system"/>
    <property type="evidence" value="ECO:0007669"/>
    <property type="project" value="TreeGrafter"/>
</dbReference>
<evidence type="ECO:0000259" key="11">
    <source>
        <dbReference type="Pfam" id="PF00999"/>
    </source>
</evidence>
<keyword evidence="2" id="KW-0813">Transport</keyword>
<dbReference type="GO" id="GO:0016020">
    <property type="term" value="C:membrane"/>
    <property type="evidence" value="ECO:0007669"/>
    <property type="project" value="UniProtKB-SubCell"/>
</dbReference>
<name>A0A4S4DY68_CAMSN</name>
<feature type="transmembrane region" description="Helical" evidence="10">
    <location>
        <begin position="241"/>
        <end position="261"/>
    </location>
</feature>
<dbReference type="InterPro" id="IPR057290">
    <property type="entry name" value="CHX17_C"/>
</dbReference>
<dbReference type="GO" id="GO:0006885">
    <property type="term" value="P:regulation of pH"/>
    <property type="evidence" value="ECO:0007669"/>
    <property type="project" value="TreeGrafter"/>
</dbReference>
<dbReference type="GO" id="GO:0015297">
    <property type="term" value="F:antiporter activity"/>
    <property type="evidence" value="ECO:0007669"/>
    <property type="project" value="InterPro"/>
</dbReference>
<reference evidence="14 15" key="1">
    <citation type="journal article" date="2018" name="Proc. Natl. Acad. Sci. U.S.A.">
        <title>Draft genome sequence of Camellia sinensis var. sinensis provides insights into the evolution of the tea genome and tea quality.</title>
        <authorList>
            <person name="Wei C."/>
            <person name="Yang H."/>
            <person name="Wang S."/>
            <person name="Zhao J."/>
            <person name="Liu C."/>
            <person name="Gao L."/>
            <person name="Xia E."/>
            <person name="Lu Y."/>
            <person name="Tai Y."/>
            <person name="She G."/>
            <person name="Sun J."/>
            <person name="Cao H."/>
            <person name="Tong W."/>
            <person name="Gao Q."/>
            <person name="Li Y."/>
            <person name="Deng W."/>
            <person name="Jiang X."/>
            <person name="Wang W."/>
            <person name="Chen Q."/>
            <person name="Zhang S."/>
            <person name="Li H."/>
            <person name="Wu J."/>
            <person name="Wang P."/>
            <person name="Li P."/>
            <person name="Shi C."/>
            <person name="Zheng F."/>
            <person name="Jian J."/>
            <person name="Huang B."/>
            <person name="Shan D."/>
            <person name="Shi M."/>
            <person name="Fang C."/>
            <person name="Yue Y."/>
            <person name="Li F."/>
            <person name="Li D."/>
            <person name="Wei S."/>
            <person name="Han B."/>
            <person name="Jiang C."/>
            <person name="Yin Y."/>
            <person name="Xia T."/>
            <person name="Zhang Z."/>
            <person name="Bennetzen J.L."/>
            <person name="Zhao S."/>
            <person name="Wan X."/>
        </authorList>
    </citation>
    <scope>NUCLEOTIDE SEQUENCE [LARGE SCALE GENOMIC DNA]</scope>
    <source>
        <strain evidence="15">cv. Shuchazao</strain>
        <tissue evidence="14">Leaf</tissue>
    </source>
</reference>
<keyword evidence="3" id="KW-0633">Potassium transport</keyword>
<evidence type="ECO:0000256" key="6">
    <source>
        <dbReference type="ARBA" id="ARBA00022989"/>
    </source>
</evidence>
<dbReference type="EMBL" id="SDRB02009832">
    <property type="protein sequence ID" value="THG07656.1"/>
    <property type="molecule type" value="Genomic_DNA"/>
</dbReference>
<feature type="transmembrane region" description="Helical" evidence="10">
    <location>
        <begin position="110"/>
        <end position="132"/>
    </location>
</feature>
<feature type="domain" description="Cation/H+ exchanger transmembrane" evidence="11">
    <location>
        <begin position="62"/>
        <end position="441"/>
    </location>
</feature>
<feature type="domain" description="Cation/H(+) antiporter central" evidence="12">
    <location>
        <begin position="498"/>
        <end position="625"/>
    </location>
</feature>
<protein>
    <submittedName>
        <fullName evidence="14">Uncharacterized protein</fullName>
    </submittedName>
</protein>
<dbReference type="SMR" id="A0A4S4DY68"/>
<keyword evidence="7" id="KW-0406">Ion transport</keyword>
<evidence type="ECO:0000256" key="3">
    <source>
        <dbReference type="ARBA" id="ARBA00022538"/>
    </source>
</evidence>
<evidence type="ECO:0000259" key="12">
    <source>
        <dbReference type="Pfam" id="PF23256"/>
    </source>
</evidence>
<feature type="transmembrane region" description="Helical" evidence="10">
    <location>
        <begin position="48"/>
        <end position="67"/>
    </location>
</feature>
<dbReference type="GO" id="GO:1902600">
    <property type="term" value="P:proton transmembrane transport"/>
    <property type="evidence" value="ECO:0007669"/>
    <property type="project" value="InterPro"/>
</dbReference>
<feature type="transmembrane region" description="Helical" evidence="10">
    <location>
        <begin position="359"/>
        <end position="379"/>
    </location>
</feature>
<keyword evidence="6 10" id="KW-1133">Transmembrane helix</keyword>
<evidence type="ECO:0000313" key="15">
    <source>
        <dbReference type="Proteomes" id="UP000306102"/>
    </source>
</evidence>
<evidence type="ECO:0000256" key="1">
    <source>
        <dbReference type="ARBA" id="ARBA00004141"/>
    </source>
</evidence>
<dbReference type="InterPro" id="IPR038770">
    <property type="entry name" value="Na+/solute_symporter_sf"/>
</dbReference>
<comment type="caution">
    <text evidence="14">The sequence shown here is derived from an EMBL/GenBank/DDBJ whole genome shotgun (WGS) entry which is preliminary data.</text>
</comment>
<keyword evidence="4 10" id="KW-0812">Transmembrane</keyword>
<evidence type="ECO:0000256" key="4">
    <source>
        <dbReference type="ARBA" id="ARBA00022692"/>
    </source>
</evidence>
<dbReference type="Pfam" id="PF23259">
    <property type="entry name" value="CHX17_C"/>
    <property type="match status" value="1"/>
</dbReference>
<dbReference type="PANTHER" id="PTHR32468:SF114">
    <property type="entry name" value="CATION_H+ EXCHANGER DOMAIN-CONTAINING PROTEIN"/>
    <property type="match status" value="1"/>
</dbReference>
<evidence type="ECO:0000313" key="14">
    <source>
        <dbReference type="EMBL" id="THG07656.1"/>
    </source>
</evidence>
<feature type="domain" description="Cation/H(+) antiporter C-terminal" evidence="13">
    <location>
        <begin position="638"/>
        <end position="784"/>
    </location>
</feature>
<dbReference type="InterPro" id="IPR050794">
    <property type="entry name" value="CPA2_transporter"/>
</dbReference>
<evidence type="ECO:0000259" key="13">
    <source>
        <dbReference type="Pfam" id="PF23259"/>
    </source>
</evidence>
<dbReference type="Pfam" id="PF23256">
    <property type="entry name" value="CHX17_2nd"/>
    <property type="match status" value="1"/>
</dbReference>
<comment type="similarity">
    <text evidence="9">Belongs to the monovalent cation:proton antiporter 2 (CPA2) transporter (TC 2.A.37) family. CHX (TC 2.A.37.4) subfamily.</text>
</comment>
<keyword evidence="5" id="KW-0630">Potassium</keyword>
<comment type="subcellular location">
    <subcellularLocation>
        <location evidence="1">Membrane</location>
        <topology evidence="1">Multi-pass membrane protein</topology>
    </subcellularLocation>
</comment>
<dbReference type="InterPro" id="IPR006153">
    <property type="entry name" value="Cation/H_exchanger_TM"/>
</dbReference>
<dbReference type="GO" id="GO:0006813">
    <property type="term" value="P:potassium ion transport"/>
    <property type="evidence" value="ECO:0007669"/>
    <property type="project" value="UniProtKB-KW"/>
</dbReference>
<dbReference type="Gene3D" id="1.20.1530.20">
    <property type="match status" value="1"/>
</dbReference>
<dbReference type="PANTHER" id="PTHR32468">
    <property type="entry name" value="CATION/H + ANTIPORTER"/>
    <property type="match status" value="1"/>
</dbReference>
<evidence type="ECO:0000256" key="5">
    <source>
        <dbReference type="ARBA" id="ARBA00022958"/>
    </source>
</evidence>
<evidence type="ECO:0000256" key="2">
    <source>
        <dbReference type="ARBA" id="ARBA00022448"/>
    </source>
</evidence>
<dbReference type="Proteomes" id="UP000306102">
    <property type="component" value="Unassembled WGS sequence"/>
</dbReference>
<dbReference type="AlphaFoldDB" id="A0A4S4DY68"/>
<dbReference type="InterPro" id="IPR057291">
    <property type="entry name" value="CHX17_2nd"/>
</dbReference>
<proteinExistence type="inferred from homology"/>
<accession>A0A4S4DY68</accession>
<keyword evidence="15" id="KW-1185">Reference proteome</keyword>
<keyword evidence="8 10" id="KW-0472">Membrane</keyword>
<evidence type="ECO:0000256" key="7">
    <source>
        <dbReference type="ARBA" id="ARBA00023065"/>
    </source>
</evidence>
<feature type="transmembrane region" description="Helical" evidence="10">
    <location>
        <begin position="177"/>
        <end position="200"/>
    </location>
</feature>
<feature type="transmembrane region" description="Helical" evidence="10">
    <location>
        <begin position="212"/>
        <end position="235"/>
    </location>
</feature>
<feature type="transmembrane region" description="Helical" evidence="10">
    <location>
        <begin position="423"/>
        <end position="445"/>
    </location>
</feature>
<dbReference type="Pfam" id="PF00999">
    <property type="entry name" value="Na_H_Exchanger"/>
    <property type="match status" value="1"/>
</dbReference>
<feature type="transmembrane region" description="Helical" evidence="10">
    <location>
        <begin position="79"/>
        <end position="98"/>
    </location>
</feature>
<organism evidence="14 15">
    <name type="scientific">Camellia sinensis var. sinensis</name>
    <name type="common">China tea</name>
    <dbReference type="NCBI Taxonomy" id="542762"/>
    <lineage>
        <taxon>Eukaryota</taxon>
        <taxon>Viridiplantae</taxon>
        <taxon>Streptophyta</taxon>
        <taxon>Embryophyta</taxon>
        <taxon>Tracheophyta</taxon>
        <taxon>Spermatophyta</taxon>
        <taxon>Magnoliopsida</taxon>
        <taxon>eudicotyledons</taxon>
        <taxon>Gunneridae</taxon>
        <taxon>Pentapetalae</taxon>
        <taxon>asterids</taxon>
        <taxon>Ericales</taxon>
        <taxon>Theaceae</taxon>
        <taxon>Camellia</taxon>
    </lineage>
</organism>